<dbReference type="RefSeq" id="WP_193902402.1">
    <property type="nucleotide sequence ID" value="NZ_CP063450.1"/>
</dbReference>
<dbReference type="Proteomes" id="UP000593818">
    <property type="component" value="Chromosome"/>
</dbReference>
<evidence type="ECO:0000256" key="1">
    <source>
        <dbReference type="SAM" id="MobiDB-lite"/>
    </source>
</evidence>
<protein>
    <recommendedName>
        <fullName evidence="4">Terminase small subunit</fullName>
    </recommendedName>
</protein>
<name>A0A7M2XIE0_9NOCA</name>
<evidence type="ECO:0000313" key="3">
    <source>
        <dbReference type="Proteomes" id="UP000593818"/>
    </source>
</evidence>
<accession>A0A7M2XIE0</accession>
<reference evidence="2 3" key="1">
    <citation type="submission" date="2020-10" db="EMBL/GenBank/DDBJ databases">
        <title>Whole genome sequence of oil-degrading bacteria Rhodococcus pyridinivorans strain 5Ap.</title>
        <authorList>
            <person name="Akhremchuk A.E."/>
            <person name="Valentovich L.N."/>
            <person name="Charniauskaya M.I."/>
            <person name="Bukliarevich H.A."/>
            <person name="Titok M.A."/>
        </authorList>
    </citation>
    <scope>NUCLEOTIDE SEQUENCE [LARGE SCALE GENOMIC DNA]</scope>
    <source>
        <strain evidence="2 3">5Ap</strain>
    </source>
</reference>
<dbReference type="EMBL" id="CP063450">
    <property type="protein sequence ID" value="QOV97616.1"/>
    <property type="molecule type" value="Genomic_DNA"/>
</dbReference>
<organism evidence="2 3">
    <name type="scientific">Rhodococcus pyridinivorans</name>
    <dbReference type="NCBI Taxonomy" id="103816"/>
    <lineage>
        <taxon>Bacteria</taxon>
        <taxon>Bacillati</taxon>
        <taxon>Actinomycetota</taxon>
        <taxon>Actinomycetes</taxon>
        <taxon>Mycobacteriales</taxon>
        <taxon>Nocardiaceae</taxon>
        <taxon>Rhodococcus</taxon>
    </lineage>
</organism>
<proteinExistence type="predicted"/>
<evidence type="ECO:0008006" key="4">
    <source>
        <dbReference type="Google" id="ProtNLM"/>
    </source>
</evidence>
<feature type="region of interest" description="Disordered" evidence="1">
    <location>
        <begin position="66"/>
        <end position="92"/>
    </location>
</feature>
<gene>
    <name evidence="2" type="ORF">INP59_16975</name>
</gene>
<sequence>MGDEVTEATGGEVERAAAAGDKRATLVAMRDRCARAIDDASTPARDLAALTKRLSDFMDAIDEIDEREKAKAGSDDDNNASSTDEVFDPEAL</sequence>
<dbReference type="AlphaFoldDB" id="A0A7M2XIE0"/>
<feature type="region of interest" description="Disordered" evidence="1">
    <location>
        <begin position="1"/>
        <end position="20"/>
    </location>
</feature>
<keyword evidence="3" id="KW-1185">Reference proteome</keyword>
<evidence type="ECO:0000313" key="2">
    <source>
        <dbReference type="EMBL" id="QOV97616.1"/>
    </source>
</evidence>